<dbReference type="InterPro" id="IPR001307">
    <property type="entry name" value="Thiosulphate_STrfase_CS"/>
</dbReference>
<feature type="domain" description="Rhodanese" evidence="1">
    <location>
        <begin position="6"/>
        <end position="87"/>
    </location>
</feature>
<dbReference type="PROSITE" id="PS00380">
    <property type="entry name" value="RHODANESE_1"/>
    <property type="match status" value="1"/>
</dbReference>
<dbReference type="SUPFAM" id="SSF52821">
    <property type="entry name" value="Rhodanese/Cell cycle control phosphatase"/>
    <property type="match status" value="1"/>
</dbReference>
<gene>
    <name evidence="2" type="ORF">HD596_008792</name>
</gene>
<protein>
    <submittedName>
        <fullName evidence="2">Rhodanese-related sulfurtransferase</fullName>
    </submittedName>
</protein>
<comment type="caution">
    <text evidence="2">The sequence shown here is derived from an EMBL/GenBank/DDBJ whole genome shotgun (WGS) entry which is preliminary data.</text>
</comment>
<dbReference type="PROSITE" id="PS50206">
    <property type="entry name" value="RHODANESE_3"/>
    <property type="match status" value="1"/>
</dbReference>
<evidence type="ECO:0000313" key="2">
    <source>
        <dbReference type="EMBL" id="MBB5782036.1"/>
    </source>
</evidence>
<dbReference type="CDD" id="cd00158">
    <property type="entry name" value="RHOD"/>
    <property type="match status" value="1"/>
</dbReference>
<proteinExistence type="predicted"/>
<evidence type="ECO:0000259" key="1">
    <source>
        <dbReference type="PROSITE" id="PS50206"/>
    </source>
</evidence>
<dbReference type="Proteomes" id="UP000579153">
    <property type="component" value="Unassembled WGS sequence"/>
</dbReference>
<dbReference type="Pfam" id="PF00581">
    <property type="entry name" value="Rhodanese"/>
    <property type="match status" value="1"/>
</dbReference>
<sequence>MAMKSYPPDFAAEHLPGARNVPDQVSAELAERVAPDRAAPVVVYCSGPYCNRSKIAAAAFVRLVYADVRVYAGGKQDWAQAGLVFESIRASTWDRKASWNRPRASIPTVA</sequence>
<keyword evidence="3" id="KW-1185">Reference proteome</keyword>
<dbReference type="EMBL" id="JACHMB010000001">
    <property type="protein sequence ID" value="MBB5782036.1"/>
    <property type="molecule type" value="Genomic_DNA"/>
</dbReference>
<dbReference type="AlphaFoldDB" id="A0A7W9LFM7"/>
<accession>A0A7W9LFM7</accession>
<reference evidence="2 3" key="1">
    <citation type="submission" date="2020-08" db="EMBL/GenBank/DDBJ databases">
        <title>Sequencing the genomes of 1000 actinobacteria strains.</title>
        <authorList>
            <person name="Klenk H.-P."/>
        </authorList>
    </citation>
    <scope>NUCLEOTIDE SEQUENCE [LARGE SCALE GENOMIC DNA]</scope>
    <source>
        <strain evidence="2 3">DSM 45507</strain>
    </source>
</reference>
<dbReference type="Gene3D" id="3.40.250.10">
    <property type="entry name" value="Rhodanese-like domain"/>
    <property type="match status" value="1"/>
</dbReference>
<evidence type="ECO:0000313" key="3">
    <source>
        <dbReference type="Proteomes" id="UP000579153"/>
    </source>
</evidence>
<organism evidence="2 3">
    <name type="scientific">Nonomuraea jabiensis</name>
    <dbReference type="NCBI Taxonomy" id="882448"/>
    <lineage>
        <taxon>Bacteria</taxon>
        <taxon>Bacillati</taxon>
        <taxon>Actinomycetota</taxon>
        <taxon>Actinomycetes</taxon>
        <taxon>Streptosporangiales</taxon>
        <taxon>Streptosporangiaceae</taxon>
        <taxon>Nonomuraea</taxon>
    </lineage>
</organism>
<dbReference type="InterPro" id="IPR001763">
    <property type="entry name" value="Rhodanese-like_dom"/>
</dbReference>
<keyword evidence="2" id="KW-0808">Transferase</keyword>
<dbReference type="InterPro" id="IPR036873">
    <property type="entry name" value="Rhodanese-like_dom_sf"/>
</dbReference>
<dbReference type="GO" id="GO:0004792">
    <property type="term" value="F:thiosulfate-cyanide sulfurtransferase activity"/>
    <property type="evidence" value="ECO:0007669"/>
    <property type="project" value="InterPro"/>
</dbReference>
<name>A0A7W9LFM7_9ACTN</name>